<evidence type="ECO:0000313" key="1">
    <source>
        <dbReference type="EMBL" id="OXE29114.1"/>
    </source>
</evidence>
<organism evidence="1 2">
    <name type="scientific">Vibrio parahaemolyticus</name>
    <dbReference type="NCBI Taxonomy" id="670"/>
    <lineage>
        <taxon>Bacteria</taxon>
        <taxon>Pseudomonadati</taxon>
        <taxon>Pseudomonadota</taxon>
        <taxon>Gammaproteobacteria</taxon>
        <taxon>Vibrionales</taxon>
        <taxon>Vibrionaceae</taxon>
        <taxon>Vibrio</taxon>
    </lineage>
</organism>
<name>A0A227J3Z1_VIBPH</name>
<dbReference type="Gene3D" id="1.10.530.10">
    <property type="match status" value="1"/>
</dbReference>
<dbReference type="Proteomes" id="UP000214596">
    <property type="component" value="Unassembled WGS sequence"/>
</dbReference>
<feature type="non-terminal residue" evidence="1">
    <location>
        <position position="1"/>
    </location>
</feature>
<reference evidence="1 2" key="1">
    <citation type="journal article" date="2017" name="Appl. Environ. Microbiol.">
        <title>Parallel evolution of two clades of a major Atlantic endemic Vibrio parahaemolyticus pathogen lineage by independent acquisition of related pathogenicity islands.</title>
        <authorList>
            <person name="Xu F."/>
            <person name="Gonzalez-Escalona N."/>
            <person name="Drees K.P."/>
            <person name="Sebra R.P."/>
            <person name="Cooper V.S."/>
            <person name="Jones S.H."/>
            <person name="Whistler C.A."/>
        </authorList>
    </citation>
    <scope>NUCLEOTIDE SEQUENCE [LARGE SCALE GENOMIC DNA]</scope>
    <source>
        <strain evidence="1 2">MAVP-3</strain>
    </source>
</reference>
<proteinExistence type="predicted"/>
<evidence type="ECO:0000313" key="2">
    <source>
        <dbReference type="Proteomes" id="UP000214596"/>
    </source>
</evidence>
<feature type="non-terminal residue" evidence="1">
    <location>
        <position position="101"/>
    </location>
</feature>
<dbReference type="AlphaFoldDB" id="A0A227J3Z1"/>
<comment type="caution">
    <text evidence="1">The sequence shown here is derived from an EMBL/GenBank/DDBJ whole genome shotgun (WGS) entry which is preliminary data.</text>
</comment>
<dbReference type="EMBL" id="NIXT01003613">
    <property type="protein sequence ID" value="OXE29114.1"/>
    <property type="molecule type" value="Genomic_DNA"/>
</dbReference>
<sequence length="101" mass="11321">PQNPNGYVIARGDVQAMEQSKTSDPMYAIWSQALETRPNSVVEAIVPGAATNPENVKRVERVFPESEWDFLTQMAAPEYTYTRFLRAIGKFPAFCGEYTDG</sequence>
<protein>
    <submittedName>
        <fullName evidence="1">Carbohydrate-binding protein</fullName>
    </submittedName>
</protein>
<gene>
    <name evidence="1" type="ORF">CA163_30335</name>
</gene>
<accession>A0A227J3Z1</accession>